<proteinExistence type="predicted"/>
<name>A0A2C6KN28_9APIC</name>
<feature type="signal peptide" evidence="2">
    <location>
        <begin position="1"/>
        <end position="22"/>
    </location>
</feature>
<keyword evidence="4" id="KW-1185">Reference proteome</keyword>
<feature type="region of interest" description="Disordered" evidence="1">
    <location>
        <begin position="25"/>
        <end position="177"/>
    </location>
</feature>
<dbReference type="EMBL" id="MIGC01004677">
    <property type="protein sequence ID" value="PHJ17793.1"/>
    <property type="molecule type" value="Genomic_DNA"/>
</dbReference>
<feature type="chain" id="PRO_5013107092" description="Transmembrane protein" evidence="2">
    <location>
        <begin position="23"/>
        <end position="177"/>
    </location>
</feature>
<feature type="compositionally biased region" description="Pro residues" evidence="1">
    <location>
        <begin position="132"/>
        <end position="142"/>
    </location>
</feature>
<organism evidence="3 4">
    <name type="scientific">Cystoisospora suis</name>
    <dbReference type="NCBI Taxonomy" id="483139"/>
    <lineage>
        <taxon>Eukaryota</taxon>
        <taxon>Sar</taxon>
        <taxon>Alveolata</taxon>
        <taxon>Apicomplexa</taxon>
        <taxon>Conoidasida</taxon>
        <taxon>Coccidia</taxon>
        <taxon>Eucoccidiorida</taxon>
        <taxon>Eimeriorina</taxon>
        <taxon>Sarcocystidae</taxon>
        <taxon>Cystoisospora</taxon>
    </lineage>
</organism>
<dbReference type="Proteomes" id="UP000221165">
    <property type="component" value="Unassembled WGS sequence"/>
</dbReference>
<evidence type="ECO:0008006" key="5">
    <source>
        <dbReference type="Google" id="ProtNLM"/>
    </source>
</evidence>
<reference evidence="3 4" key="1">
    <citation type="journal article" date="2017" name="Int. J. Parasitol.">
        <title>The genome of the protozoan parasite Cystoisospora suis and a reverse vaccinology approach to identify vaccine candidates.</title>
        <authorList>
            <person name="Palmieri N."/>
            <person name="Shrestha A."/>
            <person name="Ruttkowski B."/>
            <person name="Beck T."/>
            <person name="Vogl C."/>
            <person name="Tomley F."/>
            <person name="Blake D.P."/>
            <person name="Joachim A."/>
        </authorList>
    </citation>
    <scope>NUCLEOTIDE SEQUENCE [LARGE SCALE GENOMIC DNA]</scope>
    <source>
        <strain evidence="3 4">Wien I</strain>
    </source>
</reference>
<dbReference type="AlphaFoldDB" id="A0A2C6KN28"/>
<dbReference type="VEuPathDB" id="ToxoDB:CSUI_008379"/>
<feature type="compositionally biased region" description="Basic residues" evidence="1">
    <location>
        <begin position="43"/>
        <end position="54"/>
    </location>
</feature>
<evidence type="ECO:0000256" key="2">
    <source>
        <dbReference type="SAM" id="SignalP"/>
    </source>
</evidence>
<protein>
    <recommendedName>
        <fullName evidence="5">Transmembrane protein</fullName>
    </recommendedName>
</protein>
<evidence type="ECO:0000313" key="3">
    <source>
        <dbReference type="EMBL" id="PHJ17793.1"/>
    </source>
</evidence>
<sequence length="177" mass="18896">MAPFWLAGVCSLALFVSCGVTALHENPGPPSPLMGDESDASRLQRKNAIRRPRGRGQPPPIPPREPIPPPVPQREPIPPAVPPRAPLPPQVPPRAPSPATPPRAPIPSGGPSPRSRRRAIRLQNKPQEEAAPPVPPRAPIPPSQREVVYASLDFGGRRPGPAPAPGDETPYAEIRRS</sequence>
<dbReference type="GeneID" id="94431724"/>
<accession>A0A2C6KN28</accession>
<comment type="caution">
    <text evidence="3">The sequence shown here is derived from an EMBL/GenBank/DDBJ whole genome shotgun (WGS) entry which is preliminary data.</text>
</comment>
<dbReference type="RefSeq" id="XP_067919507.1">
    <property type="nucleotide sequence ID" value="XM_068068513.1"/>
</dbReference>
<evidence type="ECO:0000313" key="4">
    <source>
        <dbReference type="Proteomes" id="UP000221165"/>
    </source>
</evidence>
<keyword evidence="2" id="KW-0732">Signal</keyword>
<gene>
    <name evidence="3" type="ORF">CSUI_008379</name>
</gene>
<feature type="compositionally biased region" description="Pro residues" evidence="1">
    <location>
        <begin position="57"/>
        <end position="110"/>
    </location>
</feature>
<evidence type="ECO:0000256" key="1">
    <source>
        <dbReference type="SAM" id="MobiDB-lite"/>
    </source>
</evidence>